<evidence type="ECO:0000313" key="8">
    <source>
        <dbReference type="Proteomes" id="UP000825935"/>
    </source>
</evidence>
<dbReference type="AlphaFoldDB" id="A0A8T2QQ92"/>
<evidence type="ECO:0000256" key="2">
    <source>
        <dbReference type="ARBA" id="ARBA00022475"/>
    </source>
</evidence>
<evidence type="ECO:0000256" key="3">
    <source>
        <dbReference type="ARBA" id="ARBA00022692"/>
    </source>
</evidence>
<dbReference type="InterPro" id="IPR037185">
    <property type="entry name" value="EmrE-like"/>
</dbReference>
<comment type="caution">
    <text evidence="7">The sequence shown here is derived from an EMBL/GenBank/DDBJ whole genome shotgun (WGS) entry which is preliminary data.</text>
</comment>
<gene>
    <name evidence="7" type="ORF">KP509_32G002200</name>
</gene>
<comment type="subcellular location">
    <subcellularLocation>
        <location evidence="1">Membrane</location>
        <topology evidence="1">Multi-pass membrane protein</topology>
    </subcellularLocation>
</comment>
<dbReference type="OrthoDB" id="65622at2759"/>
<feature type="transmembrane region" description="Helical" evidence="6">
    <location>
        <begin position="9"/>
        <end position="30"/>
    </location>
</feature>
<evidence type="ECO:0000313" key="7">
    <source>
        <dbReference type="EMBL" id="KAH7286342.1"/>
    </source>
</evidence>
<dbReference type="PANTHER" id="PTHR36116:SF1">
    <property type="entry name" value="UPF0060 MEMBRANE PROTEIN YNFA"/>
    <property type="match status" value="1"/>
</dbReference>
<evidence type="ECO:0000256" key="1">
    <source>
        <dbReference type="ARBA" id="ARBA00004141"/>
    </source>
</evidence>
<feature type="transmembrane region" description="Helical" evidence="6">
    <location>
        <begin position="67"/>
        <end position="86"/>
    </location>
</feature>
<dbReference type="PANTHER" id="PTHR36116">
    <property type="entry name" value="UPF0060 MEMBRANE PROTEIN YNFA"/>
    <property type="match status" value="1"/>
</dbReference>
<feature type="transmembrane region" description="Helical" evidence="6">
    <location>
        <begin position="36"/>
        <end position="55"/>
    </location>
</feature>
<evidence type="ECO:0000256" key="4">
    <source>
        <dbReference type="ARBA" id="ARBA00022989"/>
    </source>
</evidence>
<keyword evidence="5 6" id="KW-0472">Membrane</keyword>
<dbReference type="OMA" id="DLYDWIG"/>
<evidence type="ECO:0000256" key="6">
    <source>
        <dbReference type="SAM" id="Phobius"/>
    </source>
</evidence>
<name>A0A8T2QQ92_CERRI</name>
<reference evidence="7" key="1">
    <citation type="submission" date="2021-08" db="EMBL/GenBank/DDBJ databases">
        <title>WGS assembly of Ceratopteris richardii.</title>
        <authorList>
            <person name="Marchant D.B."/>
            <person name="Chen G."/>
            <person name="Jenkins J."/>
            <person name="Shu S."/>
            <person name="Leebens-Mack J."/>
            <person name="Grimwood J."/>
            <person name="Schmutz J."/>
            <person name="Soltis P."/>
            <person name="Soltis D."/>
            <person name="Chen Z.-H."/>
        </authorList>
    </citation>
    <scope>NUCLEOTIDE SEQUENCE</scope>
    <source>
        <strain evidence="7">Whitten #5841</strain>
        <tissue evidence="7">Leaf</tissue>
    </source>
</reference>
<feature type="transmembrane region" description="Helical" evidence="6">
    <location>
        <begin position="92"/>
        <end position="111"/>
    </location>
</feature>
<keyword evidence="3 6" id="KW-0812">Transmembrane</keyword>
<dbReference type="Proteomes" id="UP000825935">
    <property type="component" value="Chromosome 32"/>
</dbReference>
<dbReference type="NCBIfam" id="NF002586">
    <property type="entry name" value="PRK02237.1"/>
    <property type="match status" value="1"/>
</dbReference>
<sequence length="115" mass="12735">MKYAGSEVVIALFLFVAAGVCEIGGGWLVWKWRREGGVWVYLVLGSIVLIAYGIIPTFQKQDFGRTYAAYGGFFILLSLFWGWAVDRRKPDMWDFVGGAIGVAGACIIMFVPRSS</sequence>
<keyword evidence="2" id="KW-1003">Cell membrane</keyword>
<organism evidence="7 8">
    <name type="scientific">Ceratopteris richardii</name>
    <name type="common">Triangle waterfern</name>
    <dbReference type="NCBI Taxonomy" id="49495"/>
    <lineage>
        <taxon>Eukaryota</taxon>
        <taxon>Viridiplantae</taxon>
        <taxon>Streptophyta</taxon>
        <taxon>Embryophyta</taxon>
        <taxon>Tracheophyta</taxon>
        <taxon>Polypodiopsida</taxon>
        <taxon>Polypodiidae</taxon>
        <taxon>Polypodiales</taxon>
        <taxon>Pteridineae</taxon>
        <taxon>Pteridaceae</taxon>
        <taxon>Parkerioideae</taxon>
        <taxon>Ceratopteris</taxon>
    </lineage>
</organism>
<dbReference type="SUPFAM" id="SSF103481">
    <property type="entry name" value="Multidrug resistance efflux transporter EmrE"/>
    <property type="match status" value="1"/>
</dbReference>
<evidence type="ECO:0000256" key="5">
    <source>
        <dbReference type="ARBA" id="ARBA00023136"/>
    </source>
</evidence>
<dbReference type="GO" id="GO:0005886">
    <property type="term" value="C:plasma membrane"/>
    <property type="evidence" value="ECO:0007669"/>
    <property type="project" value="TreeGrafter"/>
</dbReference>
<accession>A0A8T2QQ92</accession>
<dbReference type="HAMAP" id="MF_00010">
    <property type="entry name" value="UPF0060"/>
    <property type="match status" value="1"/>
</dbReference>
<dbReference type="Pfam" id="PF02694">
    <property type="entry name" value="UPF0060"/>
    <property type="match status" value="1"/>
</dbReference>
<proteinExistence type="inferred from homology"/>
<keyword evidence="8" id="KW-1185">Reference proteome</keyword>
<dbReference type="InterPro" id="IPR003844">
    <property type="entry name" value="UPF0060"/>
</dbReference>
<protein>
    <submittedName>
        <fullName evidence="7">Uncharacterized protein</fullName>
    </submittedName>
</protein>
<keyword evidence="4 6" id="KW-1133">Transmembrane helix</keyword>
<dbReference type="EMBL" id="CM035437">
    <property type="protein sequence ID" value="KAH7286342.1"/>
    <property type="molecule type" value="Genomic_DNA"/>
</dbReference>